<reference evidence="10 11" key="1">
    <citation type="submission" date="2018-06" db="EMBL/GenBank/DDBJ databases">
        <title>A transcriptomic atlas of mushroom development highlights an independent origin of complex multicellularity.</title>
        <authorList>
            <consortium name="DOE Joint Genome Institute"/>
            <person name="Krizsan K."/>
            <person name="Almasi E."/>
            <person name="Merenyi Z."/>
            <person name="Sahu N."/>
            <person name="Viragh M."/>
            <person name="Koszo T."/>
            <person name="Mondo S."/>
            <person name="Kiss B."/>
            <person name="Balint B."/>
            <person name="Kues U."/>
            <person name="Barry K."/>
            <person name="Hegedus J.C."/>
            <person name="Henrissat B."/>
            <person name="Johnson J."/>
            <person name="Lipzen A."/>
            <person name="Ohm R."/>
            <person name="Nagy I."/>
            <person name="Pangilinan J."/>
            <person name="Yan J."/>
            <person name="Xiong Y."/>
            <person name="Grigoriev I.V."/>
            <person name="Hibbett D.S."/>
            <person name="Nagy L.G."/>
        </authorList>
    </citation>
    <scope>NUCLEOTIDE SEQUENCE [LARGE SCALE GENOMIC DNA]</scope>
    <source>
        <strain evidence="10 11">SZMC22713</strain>
    </source>
</reference>
<evidence type="ECO:0000256" key="5">
    <source>
        <dbReference type="ARBA" id="ARBA00023239"/>
    </source>
</evidence>
<dbReference type="GO" id="GO:0019748">
    <property type="term" value="P:secondary metabolic process"/>
    <property type="evidence" value="ECO:0007669"/>
    <property type="project" value="TreeGrafter"/>
</dbReference>
<comment type="catalytic activity">
    <reaction evidence="6">
        <text>6-methylsalicylate + H(+) = 3-methylphenol + CO2</text>
        <dbReference type="Rhea" id="RHEA:23112"/>
        <dbReference type="ChEBI" id="CHEBI:15378"/>
        <dbReference type="ChEBI" id="CHEBI:16526"/>
        <dbReference type="ChEBI" id="CHEBI:17231"/>
        <dbReference type="ChEBI" id="CHEBI:36658"/>
        <dbReference type="EC" id="4.1.1.52"/>
    </reaction>
    <physiologicalReaction direction="left-to-right" evidence="6">
        <dbReference type="Rhea" id="RHEA:23113"/>
    </physiologicalReaction>
</comment>
<evidence type="ECO:0000256" key="3">
    <source>
        <dbReference type="ARBA" id="ARBA00022793"/>
    </source>
</evidence>
<dbReference type="GO" id="GO:0047596">
    <property type="term" value="F:6-methylsalicylate decarboxylase activity"/>
    <property type="evidence" value="ECO:0007669"/>
    <property type="project" value="UniProtKB-EC"/>
</dbReference>
<dbReference type="EC" id="4.1.1.52" evidence="7"/>
<dbReference type="EMBL" id="ML170177">
    <property type="protein sequence ID" value="TDL22062.1"/>
    <property type="molecule type" value="Genomic_DNA"/>
</dbReference>
<keyword evidence="5 8" id="KW-0456">Lyase</keyword>
<dbReference type="InterPro" id="IPR032465">
    <property type="entry name" value="ACMSD"/>
</dbReference>
<name>A0A4Y7Q4F7_9AGAM</name>
<dbReference type="VEuPathDB" id="FungiDB:BD410DRAFT_789142"/>
<dbReference type="OrthoDB" id="2832284at2759"/>
<evidence type="ECO:0000256" key="4">
    <source>
        <dbReference type="ARBA" id="ARBA00022833"/>
    </source>
</evidence>
<dbReference type="GO" id="GO:0046872">
    <property type="term" value="F:metal ion binding"/>
    <property type="evidence" value="ECO:0007669"/>
    <property type="project" value="UniProtKB-KW"/>
</dbReference>
<sequence length="354" mass="39580">MNLEKIDTHAHILTPSYKKALVENGHTFPDGNPSYLVPEWSVEAHLNFMQENNISKSILSTSSPGTHLVKGNDALARRITRECNEYAADLKIRYPEQLGFWASLPLPDVEGAIDEIDHALDKLNADGFIVFSNSQGIYLGDNILQPVFKKLNERKAKVFIHPTTPCNRHTPPQPIIDERNRISAPLADCYINPLMEFFFDTTRSLVDLLLSGTASCYKDITFIVAHAGAALPALLSRMVLFSKFHPSSSHFPSRPNITPCTTEEVRRLLSRQFFFDLAGDVMDHQIHAILRIVGTDRLLYGSDFPWTPGAAATELANELNRGMPTLFNERQVDEIFRVNAQRLLKTGERGGGGP</sequence>
<dbReference type="STRING" id="50990.A0A4Y7Q4F7"/>
<evidence type="ECO:0000256" key="8">
    <source>
        <dbReference type="RuleBase" id="RU366045"/>
    </source>
</evidence>
<evidence type="ECO:0000259" key="9">
    <source>
        <dbReference type="Pfam" id="PF04909"/>
    </source>
</evidence>
<keyword evidence="2" id="KW-0479">Metal-binding</keyword>
<dbReference type="GO" id="GO:0005829">
    <property type="term" value="C:cytosol"/>
    <property type="evidence" value="ECO:0007669"/>
    <property type="project" value="TreeGrafter"/>
</dbReference>
<dbReference type="PANTHER" id="PTHR21240:SF29">
    <property type="entry name" value="AMIDOHYDROLASE-RELATED DOMAIN-CONTAINING PROTEIN"/>
    <property type="match status" value="1"/>
</dbReference>
<evidence type="ECO:0000256" key="6">
    <source>
        <dbReference type="ARBA" id="ARBA00036832"/>
    </source>
</evidence>
<dbReference type="SUPFAM" id="SSF51556">
    <property type="entry name" value="Metallo-dependent hydrolases"/>
    <property type="match status" value="1"/>
</dbReference>
<evidence type="ECO:0000256" key="7">
    <source>
        <dbReference type="ARBA" id="ARBA00038889"/>
    </source>
</evidence>
<keyword evidence="4" id="KW-0862">Zinc</keyword>
<keyword evidence="11" id="KW-1185">Reference proteome</keyword>
<dbReference type="InterPro" id="IPR006680">
    <property type="entry name" value="Amidohydro-rel"/>
</dbReference>
<evidence type="ECO:0000256" key="2">
    <source>
        <dbReference type="ARBA" id="ARBA00022723"/>
    </source>
</evidence>
<keyword evidence="10" id="KW-0378">Hydrolase</keyword>
<gene>
    <name evidence="10" type="ORF">BD410DRAFT_789142</name>
</gene>
<organism evidence="10 11">
    <name type="scientific">Rickenella mellea</name>
    <dbReference type="NCBI Taxonomy" id="50990"/>
    <lineage>
        <taxon>Eukaryota</taxon>
        <taxon>Fungi</taxon>
        <taxon>Dikarya</taxon>
        <taxon>Basidiomycota</taxon>
        <taxon>Agaricomycotina</taxon>
        <taxon>Agaricomycetes</taxon>
        <taxon>Hymenochaetales</taxon>
        <taxon>Rickenellaceae</taxon>
        <taxon>Rickenella</taxon>
    </lineage>
</organism>
<evidence type="ECO:0000256" key="1">
    <source>
        <dbReference type="ARBA" id="ARBA00005871"/>
    </source>
</evidence>
<dbReference type="Gene3D" id="3.20.20.140">
    <property type="entry name" value="Metal-dependent hydrolases"/>
    <property type="match status" value="1"/>
</dbReference>
<accession>A0A4Y7Q4F7</accession>
<dbReference type="Pfam" id="PF04909">
    <property type="entry name" value="Amidohydro_2"/>
    <property type="match status" value="1"/>
</dbReference>
<comment type="similarity">
    <text evidence="1">Belongs to the metallo-dependent hydrolases superfamily. ACMSD family.</text>
</comment>
<dbReference type="InterPro" id="IPR032466">
    <property type="entry name" value="Metal_Hydrolase"/>
</dbReference>
<evidence type="ECO:0000313" key="11">
    <source>
        <dbReference type="Proteomes" id="UP000294933"/>
    </source>
</evidence>
<proteinExistence type="inferred from homology"/>
<dbReference type="GO" id="GO:0016787">
    <property type="term" value="F:hydrolase activity"/>
    <property type="evidence" value="ECO:0007669"/>
    <property type="project" value="UniProtKB-KW"/>
</dbReference>
<feature type="domain" description="Amidohydrolase-related" evidence="9">
    <location>
        <begin position="6"/>
        <end position="345"/>
    </location>
</feature>
<dbReference type="PANTHER" id="PTHR21240">
    <property type="entry name" value="2-AMINO-3-CARBOXYLMUCONATE-6-SEMIALDEHYDE DECARBOXYLASE"/>
    <property type="match status" value="1"/>
</dbReference>
<protein>
    <recommendedName>
        <fullName evidence="7">6-methylsalicylate decarboxylase</fullName>
        <ecNumber evidence="7">4.1.1.52</ecNumber>
    </recommendedName>
</protein>
<evidence type="ECO:0000313" key="10">
    <source>
        <dbReference type="EMBL" id="TDL22062.1"/>
    </source>
</evidence>
<dbReference type="Proteomes" id="UP000294933">
    <property type="component" value="Unassembled WGS sequence"/>
</dbReference>
<dbReference type="AlphaFoldDB" id="A0A4Y7Q4F7"/>
<keyword evidence="3 8" id="KW-0210">Decarboxylase</keyword>